<evidence type="ECO:0000256" key="1">
    <source>
        <dbReference type="SAM" id="Phobius"/>
    </source>
</evidence>
<feature type="transmembrane region" description="Helical" evidence="1">
    <location>
        <begin position="34"/>
        <end position="58"/>
    </location>
</feature>
<dbReference type="Gene3D" id="3.40.50.1820">
    <property type="entry name" value="alpha/beta hydrolase"/>
    <property type="match status" value="1"/>
</dbReference>
<keyword evidence="1" id="KW-0472">Membrane</keyword>
<keyword evidence="2" id="KW-0378">Hydrolase</keyword>
<dbReference type="EMBL" id="JBFAUK010000005">
    <property type="protein sequence ID" value="MEV5506747.1"/>
    <property type="molecule type" value="Genomic_DNA"/>
</dbReference>
<accession>A0ABV3JV39</accession>
<name>A0ABV3JV39_STRON</name>
<dbReference type="Proteomes" id="UP001552594">
    <property type="component" value="Unassembled WGS sequence"/>
</dbReference>
<evidence type="ECO:0000313" key="2">
    <source>
        <dbReference type="EMBL" id="MEV5506747.1"/>
    </source>
</evidence>
<dbReference type="RefSeq" id="WP_109280434.1">
    <property type="nucleotide sequence ID" value="NZ_JBFAUK010000005.1"/>
</dbReference>
<keyword evidence="3" id="KW-1185">Reference proteome</keyword>
<dbReference type="Pfam" id="PF00756">
    <property type="entry name" value="Esterase"/>
    <property type="match status" value="1"/>
</dbReference>
<keyword evidence="1" id="KW-0812">Transmembrane</keyword>
<feature type="transmembrane region" description="Helical" evidence="1">
    <location>
        <begin position="6"/>
        <end position="27"/>
    </location>
</feature>
<dbReference type="InterPro" id="IPR029058">
    <property type="entry name" value="AB_hydrolase_fold"/>
</dbReference>
<organism evidence="2 3">
    <name type="scientific">Streptomyces orinoci</name>
    <name type="common">Streptoverticillium orinoci</name>
    <dbReference type="NCBI Taxonomy" id="67339"/>
    <lineage>
        <taxon>Bacteria</taxon>
        <taxon>Bacillati</taxon>
        <taxon>Actinomycetota</taxon>
        <taxon>Actinomycetes</taxon>
        <taxon>Kitasatosporales</taxon>
        <taxon>Streptomycetaceae</taxon>
        <taxon>Streptomyces</taxon>
    </lineage>
</organism>
<dbReference type="PANTHER" id="PTHR48098:SF1">
    <property type="entry name" value="DIACYLGLYCEROL ACYLTRANSFERASE_MYCOLYLTRANSFERASE AG85A"/>
    <property type="match status" value="1"/>
</dbReference>
<dbReference type="InterPro" id="IPR000801">
    <property type="entry name" value="Esterase-like"/>
</dbReference>
<gene>
    <name evidence="2" type="ORF">AB0L16_09740</name>
</gene>
<sequence length="375" mass="40830">MGLTSPTLFWFLVVAAVVVCALVLWLWPRVARQGLLALAARLGLLVLLQLSVLGALLVKANNDFGFYSTWDELLGRASTRQVLKPGPDGGKRPPALVVKGQESIGLKGARDKAGQVDRIEIRGPVTGLGMDGFAYLPPQYFQKGHEKDRFPVIVAITGQPGLSENLITQIKVPQAASAEVMAKRTRPTIVLMVRPSVVADRDTNCTDVPGGPQALTFFSQDLPIAVNDVYRADNGRGAWGAVGNSTGGYCALKLAMTNPARYGAGAGLSADYFARQDKDTGDLYAGNAKLKKEADLTWRLAHLPPPPVSLLVSTSKSGKEYQRNYRPTMDFVHQVKAPTRVTTLVRDQGSHNFQTWREEYPLVLRWLDKELSAGH</sequence>
<evidence type="ECO:0000313" key="3">
    <source>
        <dbReference type="Proteomes" id="UP001552594"/>
    </source>
</evidence>
<keyword evidence="1" id="KW-1133">Transmembrane helix</keyword>
<reference evidence="2 3" key="1">
    <citation type="submission" date="2024-06" db="EMBL/GenBank/DDBJ databases">
        <title>The Natural Products Discovery Center: Release of the First 8490 Sequenced Strains for Exploring Actinobacteria Biosynthetic Diversity.</title>
        <authorList>
            <person name="Kalkreuter E."/>
            <person name="Kautsar S.A."/>
            <person name="Yang D."/>
            <person name="Bader C.D."/>
            <person name="Teijaro C.N."/>
            <person name="Fluegel L."/>
            <person name="Davis C.M."/>
            <person name="Simpson J.R."/>
            <person name="Lauterbach L."/>
            <person name="Steele A.D."/>
            <person name="Gui C."/>
            <person name="Meng S."/>
            <person name="Li G."/>
            <person name="Viehrig K."/>
            <person name="Ye F."/>
            <person name="Su P."/>
            <person name="Kiefer A.F."/>
            <person name="Nichols A."/>
            <person name="Cepeda A.J."/>
            <person name="Yan W."/>
            <person name="Fan B."/>
            <person name="Jiang Y."/>
            <person name="Adhikari A."/>
            <person name="Zheng C.-J."/>
            <person name="Schuster L."/>
            <person name="Cowan T.M."/>
            <person name="Smanski M.J."/>
            <person name="Chevrette M.G."/>
            <person name="De Carvalho L.P.S."/>
            <person name="Shen B."/>
        </authorList>
    </citation>
    <scope>NUCLEOTIDE SEQUENCE [LARGE SCALE GENOMIC DNA]</scope>
    <source>
        <strain evidence="2 3">NPDC052347</strain>
    </source>
</reference>
<dbReference type="PANTHER" id="PTHR48098">
    <property type="entry name" value="ENTEROCHELIN ESTERASE-RELATED"/>
    <property type="match status" value="1"/>
</dbReference>
<protein>
    <submittedName>
        <fullName evidence="2">Alpha/beta hydrolase-fold protein</fullName>
    </submittedName>
</protein>
<proteinExistence type="predicted"/>
<dbReference type="SUPFAM" id="SSF53474">
    <property type="entry name" value="alpha/beta-Hydrolases"/>
    <property type="match status" value="1"/>
</dbReference>
<dbReference type="GO" id="GO:0016787">
    <property type="term" value="F:hydrolase activity"/>
    <property type="evidence" value="ECO:0007669"/>
    <property type="project" value="UniProtKB-KW"/>
</dbReference>
<dbReference type="InterPro" id="IPR050583">
    <property type="entry name" value="Mycobacterial_A85_antigen"/>
</dbReference>
<comment type="caution">
    <text evidence="2">The sequence shown here is derived from an EMBL/GenBank/DDBJ whole genome shotgun (WGS) entry which is preliminary data.</text>
</comment>